<name>A0AAW8U689_9ENTE</name>
<dbReference type="PANTHER" id="PTHR43428:SF1">
    <property type="entry name" value="ARSENATE REDUCTASE"/>
    <property type="match status" value="1"/>
</dbReference>
<evidence type="ECO:0000259" key="6">
    <source>
        <dbReference type="SMART" id="SM00226"/>
    </source>
</evidence>
<dbReference type="Gene3D" id="3.40.50.2300">
    <property type="match status" value="1"/>
</dbReference>
<dbReference type="Proteomes" id="UP001268577">
    <property type="component" value="Unassembled WGS sequence"/>
</dbReference>
<dbReference type="GO" id="GO:0030612">
    <property type="term" value="F:arsenate reductase (thioredoxin) activity"/>
    <property type="evidence" value="ECO:0007669"/>
    <property type="project" value="UniProtKB-EC"/>
</dbReference>
<sequence length="136" mass="15158">MKKIYFLCTGNSCRSQIADGLAKSILNSSEWEVRSAGIEAHGINPRAIKIMNEINIDISQNKSKIIDIDYLNSSDLVITLCGDALDNCPAIPKSVEHQHWGLEDPAKATGTEEEVLNMFRETREAIRTKIVELSKK</sequence>
<dbReference type="GO" id="GO:0046685">
    <property type="term" value="P:response to arsenic-containing substance"/>
    <property type="evidence" value="ECO:0007669"/>
    <property type="project" value="UniProtKB-KW"/>
</dbReference>
<dbReference type="InterPro" id="IPR023485">
    <property type="entry name" value="Ptyr_pPase"/>
</dbReference>
<keyword evidence="3 7" id="KW-0560">Oxidoreductase</keyword>
<evidence type="ECO:0000256" key="4">
    <source>
        <dbReference type="ARBA" id="ARBA00023157"/>
    </source>
</evidence>
<dbReference type="SUPFAM" id="SSF52788">
    <property type="entry name" value="Phosphotyrosine protein phosphatases I"/>
    <property type="match status" value="1"/>
</dbReference>
<dbReference type="AlphaFoldDB" id="A0AAW8U689"/>
<protein>
    <submittedName>
        <fullName evidence="7">Arsenate reductase (Thioredoxin)</fullName>
        <ecNumber evidence="7">1.20.4.4</ecNumber>
    </submittedName>
</protein>
<evidence type="ECO:0000256" key="2">
    <source>
        <dbReference type="ARBA" id="ARBA00022849"/>
    </source>
</evidence>
<accession>A0AAW8U689</accession>
<evidence type="ECO:0000256" key="1">
    <source>
        <dbReference type="ARBA" id="ARBA00022490"/>
    </source>
</evidence>
<dbReference type="EMBL" id="JARQBZ010000010">
    <property type="protein sequence ID" value="MDT2833797.1"/>
    <property type="molecule type" value="Genomic_DNA"/>
</dbReference>
<dbReference type="EC" id="1.20.4.4" evidence="7"/>
<evidence type="ECO:0000313" key="8">
    <source>
        <dbReference type="Proteomes" id="UP001268577"/>
    </source>
</evidence>
<proteinExistence type="predicted"/>
<dbReference type="RefSeq" id="WP_311867350.1">
    <property type="nucleotide sequence ID" value="NZ_JARQBZ010000010.1"/>
</dbReference>
<dbReference type="CDD" id="cd16345">
    <property type="entry name" value="LMWP_ArsC"/>
    <property type="match status" value="1"/>
</dbReference>
<dbReference type="InterPro" id="IPR014064">
    <property type="entry name" value="Arsenate_reductase_ArsC"/>
</dbReference>
<keyword evidence="5" id="KW-0676">Redox-active center</keyword>
<feature type="domain" description="Phosphotyrosine protein phosphatase I" evidence="6">
    <location>
        <begin position="2"/>
        <end position="136"/>
    </location>
</feature>
<dbReference type="GO" id="GO:0004725">
    <property type="term" value="F:protein tyrosine phosphatase activity"/>
    <property type="evidence" value="ECO:0007669"/>
    <property type="project" value="InterPro"/>
</dbReference>
<keyword evidence="2" id="KW-0059">Arsenical resistance</keyword>
<keyword evidence="4" id="KW-1015">Disulfide bond</keyword>
<reference evidence="7" key="1">
    <citation type="submission" date="2023-03" db="EMBL/GenBank/DDBJ databases">
        <authorList>
            <person name="Shen W."/>
            <person name="Cai J."/>
        </authorList>
    </citation>
    <scope>NUCLEOTIDE SEQUENCE</scope>
    <source>
        <strain evidence="7">P96-3</strain>
    </source>
</reference>
<evidence type="ECO:0000256" key="5">
    <source>
        <dbReference type="ARBA" id="ARBA00023284"/>
    </source>
</evidence>
<comment type="caution">
    <text evidence="7">The sequence shown here is derived from an EMBL/GenBank/DDBJ whole genome shotgun (WGS) entry which is preliminary data.</text>
</comment>
<evidence type="ECO:0000256" key="3">
    <source>
        <dbReference type="ARBA" id="ARBA00023002"/>
    </source>
</evidence>
<dbReference type="InterPro" id="IPR036196">
    <property type="entry name" value="Ptyr_pPase_sf"/>
</dbReference>
<evidence type="ECO:0000313" key="7">
    <source>
        <dbReference type="EMBL" id="MDT2833797.1"/>
    </source>
</evidence>
<organism evidence="7 8">
    <name type="scientific">Vagococcus carniphilus</name>
    <dbReference type="NCBI Taxonomy" id="218144"/>
    <lineage>
        <taxon>Bacteria</taxon>
        <taxon>Bacillati</taxon>
        <taxon>Bacillota</taxon>
        <taxon>Bacilli</taxon>
        <taxon>Lactobacillales</taxon>
        <taxon>Enterococcaceae</taxon>
        <taxon>Vagococcus</taxon>
    </lineage>
</organism>
<dbReference type="PANTHER" id="PTHR43428">
    <property type="entry name" value="ARSENATE REDUCTASE"/>
    <property type="match status" value="1"/>
</dbReference>
<dbReference type="Pfam" id="PF01451">
    <property type="entry name" value="LMWPc"/>
    <property type="match status" value="1"/>
</dbReference>
<gene>
    <name evidence="7" type="primary">arsC</name>
    <name evidence="7" type="ORF">P7H70_06990</name>
</gene>
<dbReference type="SMART" id="SM00226">
    <property type="entry name" value="LMWPc"/>
    <property type="match status" value="1"/>
</dbReference>
<keyword evidence="1" id="KW-0963">Cytoplasm</keyword>
<dbReference type="NCBIfam" id="TIGR02691">
    <property type="entry name" value="arsC_pI258_fam"/>
    <property type="match status" value="1"/>
</dbReference>